<keyword evidence="6" id="KW-1185">Reference proteome</keyword>
<evidence type="ECO:0000256" key="1">
    <source>
        <dbReference type="ARBA" id="ARBA00001957"/>
    </source>
</evidence>
<evidence type="ECO:0000313" key="5">
    <source>
        <dbReference type="EMBL" id="MBA4496577.1"/>
    </source>
</evidence>
<dbReference type="FunFam" id="1.10.1200.10:FF:000005">
    <property type="entry name" value="Nonribosomal peptide synthetase 1"/>
    <property type="match status" value="1"/>
</dbReference>
<reference evidence="5 6" key="1">
    <citation type="submission" date="2020-07" db="EMBL/GenBank/DDBJ databases">
        <authorList>
            <person name="Feng H."/>
        </authorList>
    </citation>
    <scope>NUCLEOTIDE SEQUENCE [LARGE SCALE GENOMIC DNA]</scope>
    <source>
        <strain evidence="6">s-10</strain>
    </source>
</reference>
<dbReference type="InterPro" id="IPR001242">
    <property type="entry name" value="Condensation_dom"/>
</dbReference>
<sequence>LRQYLAKSLPDYMIPASFVELEKLPLTPNGKVDKKALPEPSGRMQTGAEYVAPTNPIEEMLVRVWQEVLGIEQVGIHDNFFRLGGDSIKAIQIVSQLNRQNQKLEMKHLFQNPTVSELAPYIESYQTMAAQGVVKGEVELTPVQRWFFEQHFADPHHWNQSMMLYNRKGWDPKAVEQVFRKLTEHHDVLRMTYYVNGEKVIQTNRGLDGKFFELHVCDLTRDTDVMIQIEREANRLQRKNNLSHGPLVQLGLFQTADGDHLLIIIHHLVVDGVSWRILLEDFATGYQQAIRQEVIDLPAKTHSYQIWSQKLWEYANSKKFLQELTYWKEIDKMKVPPLPGDQGEMDRYLIKDSEVVNISLTEEKTNQLLTSVHRAYHTDINDLLLAALAFTIKEWTNEDKVAVSLEGHGREEIIEGIDITRTVGWFTSIYPVVFDLKTNDLSYTIKSVKETLREIPNKGVGYGILKYLTSQENKDFMTFNLRPEISFNYLGQFDQDVRTEAFSLSSLPMGEQMSPRSQDLYKLDVIGIVESGKLQFVFRYNQKIYNYQHIEGLAERFKDHLLRIVFHCMEQEEEERTPSDFTAHEELTLEELEDVFGVLEEMEK</sequence>
<comment type="cofactor">
    <cofactor evidence="1">
        <name>pantetheine 4'-phosphate</name>
        <dbReference type="ChEBI" id="CHEBI:47942"/>
    </cofactor>
</comment>
<dbReference type="PROSITE" id="PS00012">
    <property type="entry name" value="PHOSPHOPANTETHEINE"/>
    <property type="match status" value="1"/>
</dbReference>
<dbReference type="SUPFAM" id="SSF56801">
    <property type="entry name" value="Acetyl-CoA synthetase-like"/>
    <property type="match status" value="1"/>
</dbReference>
<comment type="caution">
    <text evidence="5">The sequence shown here is derived from an EMBL/GenBank/DDBJ whole genome shotgun (WGS) entry which is preliminary data.</text>
</comment>
<evidence type="ECO:0000313" key="6">
    <source>
        <dbReference type="Proteomes" id="UP000535491"/>
    </source>
</evidence>
<dbReference type="InterPro" id="IPR036736">
    <property type="entry name" value="ACP-like_sf"/>
</dbReference>
<dbReference type="InterPro" id="IPR045851">
    <property type="entry name" value="AMP-bd_C_sf"/>
</dbReference>
<feature type="non-terminal residue" evidence="5">
    <location>
        <position position="1"/>
    </location>
</feature>
<dbReference type="Proteomes" id="UP000535491">
    <property type="component" value="Unassembled WGS sequence"/>
</dbReference>
<dbReference type="InterPro" id="IPR010060">
    <property type="entry name" value="NRPS_synth"/>
</dbReference>
<dbReference type="PROSITE" id="PS50075">
    <property type="entry name" value="CARRIER"/>
    <property type="match status" value="1"/>
</dbReference>
<dbReference type="NCBIfam" id="TIGR01720">
    <property type="entry name" value="NRPS-para261"/>
    <property type="match status" value="1"/>
</dbReference>
<dbReference type="CDD" id="cd19534">
    <property type="entry name" value="E_NRPS"/>
    <property type="match status" value="1"/>
</dbReference>
<dbReference type="GO" id="GO:0003824">
    <property type="term" value="F:catalytic activity"/>
    <property type="evidence" value="ECO:0007669"/>
    <property type="project" value="InterPro"/>
</dbReference>
<dbReference type="InterPro" id="IPR023213">
    <property type="entry name" value="CAT-like_dom_sf"/>
</dbReference>
<dbReference type="RefSeq" id="WP_258567818.1">
    <property type="nucleotide sequence ID" value="NZ_JACEIQ010000053.1"/>
</dbReference>
<dbReference type="EMBL" id="JACEIQ010000053">
    <property type="protein sequence ID" value="MBA4496577.1"/>
    <property type="molecule type" value="Genomic_DNA"/>
</dbReference>
<dbReference type="SUPFAM" id="SSF47336">
    <property type="entry name" value="ACP-like"/>
    <property type="match status" value="1"/>
</dbReference>
<protein>
    <submittedName>
        <fullName evidence="5">Non-ribosomal peptide synthetase</fullName>
    </submittedName>
</protein>
<dbReference type="Pfam" id="PF00668">
    <property type="entry name" value="Condensation"/>
    <property type="match status" value="1"/>
</dbReference>
<dbReference type="PANTHER" id="PTHR45398">
    <property type="match status" value="1"/>
</dbReference>
<dbReference type="GO" id="GO:0008610">
    <property type="term" value="P:lipid biosynthetic process"/>
    <property type="evidence" value="ECO:0007669"/>
    <property type="project" value="UniProtKB-ARBA"/>
</dbReference>
<name>A0A7W2AAS8_9BACL</name>
<dbReference type="Gene3D" id="3.30.559.10">
    <property type="entry name" value="Chloramphenicol acetyltransferase-like domain"/>
    <property type="match status" value="1"/>
</dbReference>
<dbReference type="Gene3D" id="1.10.1200.10">
    <property type="entry name" value="ACP-like"/>
    <property type="match status" value="1"/>
</dbReference>
<keyword evidence="3" id="KW-0597">Phosphoprotein</keyword>
<dbReference type="Pfam" id="PF00550">
    <property type="entry name" value="PP-binding"/>
    <property type="match status" value="1"/>
</dbReference>
<accession>A0A7W2AAS8</accession>
<feature type="domain" description="Carrier" evidence="4">
    <location>
        <begin position="52"/>
        <end position="126"/>
    </location>
</feature>
<dbReference type="AlphaFoldDB" id="A0A7W2AAS8"/>
<dbReference type="InterPro" id="IPR009081">
    <property type="entry name" value="PP-bd_ACP"/>
</dbReference>
<evidence type="ECO:0000256" key="2">
    <source>
        <dbReference type="ARBA" id="ARBA00022450"/>
    </source>
</evidence>
<gene>
    <name evidence="5" type="ORF">H1191_20200</name>
</gene>
<dbReference type="SUPFAM" id="SSF52777">
    <property type="entry name" value="CoA-dependent acyltransferases"/>
    <property type="match status" value="2"/>
</dbReference>
<organism evidence="5 6">
    <name type="scientific">Paenactinomyces guangxiensis</name>
    <dbReference type="NCBI Taxonomy" id="1490290"/>
    <lineage>
        <taxon>Bacteria</taxon>
        <taxon>Bacillati</taxon>
        <taxon>Bacillota</taxon>
        <taxon>Bacilli</taxon>
        <taxon>Bacillales</taxon>
        <taxon>Thermoactinomycetaceae</taxon>
        <taxon>Paenactinomyces</taxon>
    </lineage>
</organism>
<keyword evidence="2" id="KW-0596">Phosphopantetheine</keyword>
<dbReference type="Gene3D" id="3.30.559.30">
    <property type="entry name" value="Nonribosomal peptide synthetase, condensation domain"/>
    <property type="match status" value="1"/>
</dbReference>
<proteinExistence type="predicted"/>
<dbReference type="PANTHER" id="PTHR45398:SF1">
    <property type="entry name" value="ENZYME, PUTATIVE (JCVI)-RELATED"/>
    <property type="match status" value="1"/>
</dbReference>
<dbReference type="Gene3D" id="3.30.300.30">
    <property type="match status" value="1"/>
</dbReference>
<dbReference type="InterPro" id="IPR006162">
    <property type="entry name" value="Ppantetheine_attach_site"/>
</dbReference>
<evidence type="ECO:0000259" key="4">
    <source>
        <dbReference type="PROSITE" id="PS50075"/>
    </source>
</evidence>
<evidence type="ECO:0000256" key="3">
    <source>
        <dbReference type="ARBA" id="ARBA00022553"/>
    </source>
</evidence>